<sequence length="33" mass="3906">MEFDADNNPGNWFHHCHNLYHMEAGMANIVAYR</sequence>
<dbReference type="InterPro" id="IPR008972">
    <property type="entry name" value="Cupredoxin"/>
</dbReference>
<evidence type="ECO:0000256" key="1">
    <source>
        <dbReference type="ARBA" id="ARBA00022723"/>
    </source>
</evidence>
<proteinExistence type="predicted"/>
<dbReference type="InterPro" id="IPR011706">
    <property type="entry name" value="Cu-oxidase_C"/>
</dbReference>
<dbReference type="GO" id="GO:0005507">
    <property type="term" value="F:copper ion binding"/>
    <property type="evidence" value="ECO:0007669"/>
    <property type="project" value="InterPro"/>
</dbReference>
<evidence type="ECO:0000313" key="4">
    <source>
        <dbReference type="Proteomes" id="UP000603434"/>
    </source>
</evidence>
<dbReference type="PROSITE" id="PS00080">
    <property type="entry name" value="MULTICOPPER_OXIDASE2"/>
    <property type="match status" value="1"/>
</dbReference>
<comment type="caution">
    <text evidence="3">The sequence shown here is derived from an EMBL/GenBank/DDBJ whole genome shotgun (WGS) entry which is preliminary data.</text>
</comment>
<reference evidence="3 4" key="1">
    <citation type="submission" date="2020-08" db="EMBL/GenBank/DDBJ databases">
        <title>Bridging the membrane lipid divide: bacteria of the FCB group superphylum have the potential to synthesize archaeal ether lipids.</title>
        <authorList>
            <person name="Villanueva L."/>
            <person name="Von Meijenfeldt F.A.B."/>
            <person name="Westbye A.B."/>
            <person name="Yadav S."/>
            <person name="Hopmans E.C."/>
            <person name="Dutilh B.E."/>
            <person name="Sinninghe Damste J.S."/>
        </authorList>
    </citation>
    <scope>NUCLEOTIDE SEQUENCE [LARGE SCALE GENOMIC DNA]</scope>
    <source>
        <strain evidence="3">NIOZ-UU30</strain>
    </source>
</reference>
<gene>
    <name evidence="3" type="ORF">H8E23_11740</name>
</gene>
<accession>A0A8J6NLI3</accession>
<dbReference type="EMBL" id="JACNJH010000166">
    <property type="protein sequence ID" value="MBC8362057.1"/>
    <property type="molecule type" value="Genomic_DNA"/>
</dbReference>
<dbReference type="Gene3D" id="2.60.40.420">
    <property type="entry name" value="Cupredoxins - blue copper proteins"/>
    <property type="match status" value="1"/>
</dbReference>
<dbReference type="GO" id="GO:0016491">
    <property type="term" value="F:oxidoreductase activity"/>
    <property type="evidence" value="ECO:0007669"/>
    <property type="project" value="InterPro"/>
</dbReference>
<name>A0A8J6NLI3_9BACT</name>
<evidence type="ECO:0000259" key="2">
    <source>
        <dbReference type="Pfam" id="PF07731"/>
    </source>
</evidence>
<dbReference type="InterPro" id="IPR002355">
    <property type="entry name" value="Cu_oxidase_Cu_BS"/>
</dbReference>
<dbReference type="Proteomes" id="UP000603434">
    <property type="component" value="Unassembled WGS sequence"/>
</dbReference>
<feature type="domain" description="Plastocyanin-like" evidence="2">
    <location>
        <begin position="2"/>
        <end position="30"/>
    </location>
</feature>
<protein>
    <submittedName>
        <fullName evidence="3">Multicopper oxidase domain-containing protein</fullName>
    </submittedName>
</protein>
<keyword evidence="1" id="KW-0479">Metal-binding</keyword>
<dbReference type="Pfam" id="PF07731">
    <property type="entry name" value="Cu-oxidase_2"/>
    <property type="match status" value="1"/>
</dbReference>
<dbReference type="AlphaFoldDB" id="A0A8J6NLI3"/>
<evidence type="ECO:0000313" key="3">
    <source>
        <dbReference type="EMBL" id="MBC8362057.1"/>
    </source>
</evidence>
<dbReference type="SUPFAM" id="SSF49503">
    <property type="entry name" value="Cupredoxins"/>
    <property type="match status" value="1"/>
</dbReference>
<organism evidence="3 4">
    <name type="scientific">Candidatus Desulfatibia profunda</name>
    <dbReference type="NCBI Taxonomy" id="2841695"/>
    <lineage>
        <taxon>Bacteria</taxon>
        <taxon>Pseudomonadati</taxon>
        <taxon>Thermodesulfobacteriota</taxon>
        <taxon>Desulfobacteria</taxon>
        <taxon>Desulfobacterales</taxon>
        <taxon>Desulfobacterales incertae sedis</taxon>
        <taxon>Candidatus Desulfatibia</taxon>
    </lineage>
</organism>